<dbReference type="SUPFAM" id="SSF50129">
    <property type="entry name" value="GroES-like"/>
    <property type="match status" value="1"/>
</dbReference>
<evidence type="ECO:0000313" key="1">
    <source>
        <dbReference type="EMBL" id="TDG18866.1"/>
    </source>
</evidence>
<sequence length="121" mass="12421">MSSNQNGAANGGVFTAIEHAEYGEPTSVLRLVERAMSEVEPGPVDALVRVSKRSIHPGDLLMIAGDKRGGRAAPIPAGAARTPGFEGVGVIEKLGLDAIGRPHGLPSFTSADIRASGYVSS</sequence>
<dbReference type="RefSeq" id="WP_133198918.1">
    <property type="nucleotide sequence ID" value="NZ_JBHUCW010000046.1"/>
</dbReference>
<comment type="caution">
    <text evidence="1">The sequence shown here is derived from an EMBL/GenBank/DDBJ whole genome shotgun (WGS) entry which is preliminary data.</text>
</comment>
<proteinExistence type="predicted"/>
<reference evidence="1 2" key="1">
    <citation type="submission" date="2019-03" db="EMBL/GenBank/DDBJ databases">
        <title>Paraburkholderia sp. 4M-K11, isolated from subtropical forest soil.</title>
        <authorList>
            <person name="Gao Z.-H."/>
            <person name="Qiu L.-H."/>
        </authorList>
    </citation>
    <scope>NUCLEOTIDE SEQUENCE [LARGE SCALE GENOMIC DNA]</scope>
    <source>
        <strain evidence="1 2">4M-K11</strain>
    </source>
</reference>
<accession>A0A4R5M0V6</accession>
<keyword evidence="2" id="KW-1185">Reference proteome</keyword>
<gene>
    <name evidence="1" type="ORF">EYW47_32510</name>
</gene>
<dbReference type="Proteomes" id="UP000295722">
    <property type="component" value="Unassembled WGS sequence"/>
</dbReference>
<protein>
    <submittedName>
        <fullName evidence="1">Uncharacterized protein</fullName>
    </submittedName>
</protein>
<organism evidence="1 2">
    <name type="scientific">Paraburkholderia silviterrae</name>
    <dbReference type="NCBI Taxonomy" id="2528715"/>
    <lineage>
        <taxon>Bacteria</taxon>
        <taxon>Pseudomonadati</taxon>
        <taxon>Pseudomonadota</taxon>
        <taxon>Betaproteobacteria</taxon>
        <taxon>Burkholderiales</taxon>
        <taxon>Burkholderiaceae</taxon>
        <taxon>Paraburkholderia</taxon>
    </lineage>
</organism>
<dbReference type="AlphaFoldDB" id="A0A4R5M0V6"/>
<dbReference type="InterPro" id="IPR011032">
    <property type="entry name" value="GroES-like_sf"/>
</dbReference>
<dbReference type="EMBL" id="SMRP01000026">
    <property type="protein sequence ID" value="TDG18866.1"/>
    <property type="molecule type" value="Genomic_DNA"/>
</dbReference>
<evidence type="ECO:0000313" key="2">
    <source>
        <dbReference type="Proteomes" id="UP000295722"/>
    </source>
</evidence>
<dbReference type="Gene3D" id="3.90.180.10">
    <property type="entry name" value="Medium-chain alcohol dehydrogenases, catalytic domain"/>
    <property type="match status" value="1"/>
</dbReference>
<name>A0A4R5M0V6_9BURK</name>